<feature type="domain" description="C2H2-type" evidence="8">
    <location>
        <begin position="642"/>
        <end position="670"/>
    </location>
</feature>
<evidence type="ECO:0000259" key="8">
    <source>
        <dbReference type="PROSITE" id="PS50157"/>
    </source>
</evidence>
<dbReference type="PROSITE" id="PS50157">
    <property type="entry name" value="ZINC_FINGER_C2H2_2"/>
    <property type="match status" value="5"/>
</dbReference>
<reference evidence="10 11" key="1">
    <citation type="submission" date="2020-11" db="EMBL/GenBank/DDBJ databases">
        <authorList>
            <person name="Wallbank WR R."/>
            <person name="Pardo Diaz C."/>
            <person name="Kozak K."/>
            <person name="Martin S."/>
            <person name="Jiggins C."/>
            <person name="Moest M."/>
            <person name="Warren A I."/>
            <person name="Generalovic N T."/>
            <person name="Byers J.R.P. K."/>
            <person name="Montejo-Kovacevich G."/>
            <person name="Yen C E."/>
        </authorList>
    </citation>
    <scope>NUCLEOTIDE SEQUENCE [LARGE SCALE GENOMIC DNA]</scope>
</reference>
<dbReference type="Proteomes" id="UP000594454">
    <property type="component" value="Chromosome 6"/>
</dbReference>
<feature type="compositionally biased region" description="Low complexity" evidence="7">
    <location>
        <begin position="294"/>
        <end position="312"/>
    </location>
</feature>
<feature type="region of interest" description="Disordered" evidence="7">
    <location>
        <begin position="294"/>
        <end position="316"/>
    </location>
</feature>
<dbReference type="SUPFAM" id="SSF57716">
    <property type="entry name" value="Glucocorticoid receptor-like (DNA-binding domain)"/>
    <property type="match status" value="2"/>
</dbReference>
<keyword evidence="11" id="KW-1185">Reference proteome</keyword>
<feature type="domain" description="ZAD" evidence="9">
    <location>
        <begin position="94"/>
        <end position="174"/>
    </location>
</feature>
<dbReference type="InParanoid" id="A0A7R8Z4V4"/>
<dbReference type="PROSITE" id="PS00028">
    <property type="entry name" value="ZINC_FINGER_C2H2_1"/>
    <property type="match status" value="5"/>
</dbReference>
<organism evidence="10 11">
    <name type="scientific">Hermetia illucens</name>
    <name type="common">Black soldier fly</name>
    <dbReference type="NCBI Taxonomy" id="343691"/>
    <lineage>
        <taxon>Eukaryota</taxon>
        <taxon>Metazoa</taxon>
        <taxon>Ecdysozoa</taxon>
        <taxon>Arthropoda</taxon>
        <taxon>Hexapoda</taxon>
        <taxon>Insecta</taxon>
        <taxon>Pterygota</taxon>
        <taxon>Neoptera</taxon>
        <taxon>Endopterygota</taxon>
        <taxon>Diptera</taxon>
        <taxon>Brachycera</taxon>
        <taxon>Stratiomyomorpha</taxon>
        <taxon>Stratiomyidae</taxon>
        <taxon>Hermetiinae</taxon>
        <taxon>Hermetia</taxon>
    </lineage>
</organism>
<dbReference type="Pfam" id="PF07776">
    <property type="entry name" value="zf-AD"/>
    <property type="match status" value="2"/>
</dbReference>
<dbReference type="SMART" id="SM00355">
    <property type="entry name" value="ZnF_C2H2"/>
    <property type="match status" value="5"/>
</dbReference>
<evidence type="ECO:0000256" key="2">
    <source>
        <dbReference type="ARBA" id="ARBA00022737"/>
    </source>
</evidence>
<evidence type="ECO:0000256" key="6">
    <source>
        <dbReference type="PROSITE-ProRule" id="PRU01263"/>
    </source>
</evidence>
<protein>
    <submittedName>
        <fullName evidence="10">Uncharacterized protein</fullName>
    </submittedName>
</protein>
<keyword evidence="3 5" id="KW-0863">Zinc-finger</keyword>
<feature type="domain" description="C2H2-type" evidence="8">
    <location>
        <begin position="465"/>
        <end position="493"/>
    </location>
</feature>
<feature type="binding site" evidence="6">
    <location>
        <position position="150"/>
    </location>
    <ligand>
        <name>Zn(2+)</name>
        <dbReference type="ChEBI" id="CHEBI:29105"/>
    </ligand>
</feature>
<feature type="region of interest" description="Disordered" evidence="7">
    <location>
        <begin position="231"/>
        <end position="281"/>
    </location>
</feature>
<feature type="domain" description="C2H2-type" evidence="8">
    <location>
        <begin position="517"/>
        <end position="545"/>
    </location>
</feature>
<feature type="compositionally biased region" description="Polar residues" evidence="7">
    <location>
        <begin position="414"/>
        <end position="427"/>
    </location>
</feature>
<dbReference type="InterPro" id="IPR013087">
    <property type="entry name" value="Znf_C2H2_type"/>
</dbReference>
<feature type="binding site" evidence="6">
    <location>
        <position position="99"/>
    </location>
    <ligand>
        <name>Zn(2+)</name>
        <dbReference type="ChEBI" id="CHEBI:29105"/>
    </ligand>
</feature>
<proteinExistence type="predicted"/>
<evidence type="ECO:0000256" key="1">
    <source>
        <dbReference type="ARBA" id="ARBA00022723"/>
    </source>
</evidence>
<dbReference type="InterPro" id="IPR012934">
    <property type="entry name" value="Znf_AD"/>
</dbReference>
<feature type="domain" description="C2H2-type" evidence="8">
    <location>
        <begin position="613"/>
        <end position="641"/>
    </location>
</feature>
<dbReference type="Gene3D" id="3.40.1800.20">
    <property type="match status" value="2"/>
</dbReference>
<keyword evidence="1 6" id="KW-0479">Metal-binding</keyword>
<feature type="binding site" evidence="6">
    <location>
        <position position="10"/>
    </location>
    <ligand>
        <name>Zn(2+)</name>
        <dbReference type="ChEBI" id="CHEBI:29105"/>
    </ligand>
</feature>
<evidence type="ECO:0000259" key="9">
    <source>
        <dbReference type="PROSITE" id="PS51915"/>
    </source>
</evidence>
<evidence type="ECO:0000313" key="11">
    <source>
        <dbReference type="Proteomes" id="UP000594454"/>
    </source>
</evidence>
<evidence type="ECO:0000256" key="5">
    <source>
        <dbReference type="PROSITE-ProRule" id="PRU00042"/>
    </source>
</evidence>
<keyword evidence="2" id="KW-0677">Repeat</keyword>
<evidence type="ECO:0000256" key="7">
    <source>
        <dbReference type="SAM" id="MobiDB-lite"/>
    </source>
</evidence>
<dbReference type="OMA" id="GMEANEN"/>
<dbReference type="PANTHER" id="PTHR24379:SF121">
    <property type="entry name" value="C2H2-TYPE DOMAIN-CONTAINING PROTEIN"/>
    <property type="match status" value="1"/>
</dbReference>
<dbReference type="GO" id="GO:0005634">
    <property type="term" value="C:nucleus"/>
    <property type="evidence" value="ECO:0007669"/>
    <property type="project" value="InterPro"/>
</dbReference>
<dbReference type="SMART" id="SM00868">
    <property type="entry name" value="zf-AD"/>
    <property type="match status" value="2"/>
</dbReference>
<gene>
    <name evidence="10" type="ORF">HERILL_LOCUS15677</name>
</gene>
<evidence type="ECO:0000256" key="3">
    <source>
        <dbReference type="ARBA" id="ARBA00022771"/>
    </source>
</evidence>
<feature type="binding site" evidence="6">
    <location>
        <position position="60"/>
    </location>
    <ligand>
        <name>Zn(2+)</name>
        <dbReference type="ChEBI" id="CHEBI:29105"/>
    </ligand>
</feature>
<dbReference type="EMBL" id="LR899014">
    <property type="protein sequence ID" value="CAD7093392.1"/>
    <property type="molecule type" value="Genomic_DNA"/>
</dbReference>
<feature type="binding site" evidence="6">
    <location>
        <position position="63"/>
    </location>
    <ligand>
        <name>Zn(2+)</name>
        <dbReference type="ChEBI" id="CHEBI:29105"/>
    </ligand>
</feature>
<dbReference type="PROSITE" id="PS51915">
    <property type="entry name" value="ZAD"/>
    <property type="match status" value="2"/>
</dbReference>
<keyword evidence="4 6" id="KW-0862">Zinc</keyword>
<dbReference type="AlphaFoldDB" id="A0A7R8Z4V4"/>
<dbReference type="OrthoDB" id="40579at2759"/>
<dbReference type="PANTHER" id="PTHR24379">
    <property type="entry name" value="KRAB AND ZINC FINGER DOMAIN-CONTAINING"/>
    <property type="match status" value="1"/>
</dbReference>
<dbReference type="Pfam" id="PF00096">
    <property type="entry name" value="zf-C2H2"/>
    <property type="match status" value="1"/>
</dbReference>
<evidence type="ECO:0000313" key="10">
    <source>
        <dbReference type="EMBL" id="CAD7093392.1"/>
    </source>
</evidence>
<dbReference type="Gene3D" id="3.30.160.60">
    <property type="entry name" value="Classic Zinc Finger"/>
    <property type="match status" value="3"/>
</dbReference>
<feature type="binding site" evidence="6">
    <location>
        <position position="7"/>
    </location>
    <ligand>
        <name>Zn(2+)</name>
        <dbReference type="ChEBI" id="CHEBI:29105"/>
    </ligand>
</feature>
<feature type="domain" description="C2H2-type" evidence="8">
    <location>
        <begin position="553"/>
        <end position="580"/>
    </location>
</feature>
<feature type="binding site" evidence="6">
    <location>
        <position position="147"/>
    </location>
    <ligand>
        <name>Zn(2+)</name>
        <dbReference type="ChEBI" id="CHEBI:29105"/>
    </ligand>
</feature>
<accession>A0A7R8Z4V4</accession>
<dbReference type="GO" id="GO:0008270">
    <property type="term" value="F:zinc ion binding"/>
    <property type="evidence" value="ECO:0007669"/>
    <property type="project" value="UniProtKB-UniRule"/>
</dbReference>
<feature type="compositionally biased region" description="Low complexity" evidence="7">
    <location>
        <begin position="245"/>
        <end position="281"/>
    </location>
</feature>
<dbReference type="InterPro" id="IPR036236">
    <property type="entry name" value="Znf_C2H2_sf"/>
</dbReference>
<name>A0A7R8Z4V4_HERIL</name>
<evidence type="ECO:0000256" key="4">
    <source>
        <dbReference type="ARBA" id="ARBA00022833"/>
    </source>
</evidence>
<sequence length="680" mass="77941">MNFKEICRTCLLANDTMFPLFNANVRLVDAGTETATIVDLLKMFTKLLLSRNEGFPEKICSNCLDDIMRTYNFRIKCERSETAWRQAKNRDNDKVCRTCLDSNDSMYTLYNQILFTIGNESASVIDLIKNFTNILISLDDEFPKWICKSCIDEMKISYALKVKCENSERTLESYLKETQMKAQAQNGNQIVALNEMDISQLEFICMKDESGGMEANENFIKNVDCGPGNEVLSNDLNAKNNSNGHQQHQQQQQHSQHQQQQQQHSQQSQQQQHRTHQQQQQHIMNVAHANLAANSSNASAQQAHPQQQQSHQQPPPQKVVKLDLLKLYPNSLLDQNFAIEEVIEDNMNNMTGAVAYEPGIIRGSIIDPNNIQLASNEEEIIEENINDSNLLEDCEIEEVVENDDMEQHHDQDSSHQFIESRNNSQFGDSDLDGTKLMSTSNLDGSGLDLDDNRTELDNDGIDEAYKCPGCSTVFLYNETLRKHIFENHTNKDLCMICNKVVYNNMWIHVINHIPKNHHCPECGKGFIARSYVRSHMNNVHHHLKLATPTKQRVQCPECTKSYDRKSDLHKHMLEHTNSYARCDCSHPGEHKSEDTEAEPEEKKPFTAQQKSTFQCSVCSREFPTQLALDTHFATKHSEDKNFRCTLCSSTFRLKGYLSKHVKNVHKKKNVNDFMEILGKS</sequence>
<feature type="region of interest" description="Disordered" evidence="7">
    <location>
        <begin position="405"/>
        <end position="433"/>
    </location>
</feature>
<dbReference type="SUPFAM" id="SSF57667">
    <property type="entry name" value="beta-beta-alpha zinc fingers"/>
    <property type="match status" value="2"/>
</dbReference>
<feature type="compositionally biased region" description="Polar residues" evidence="7">
    <location>
        <begin position="231"/>
        <end position="244"/>
    </location>
</feature>
<feature type="domain" description="ZAD" evidence="9">
    <location>
        <begin position="5"/>
        <end position="87"/>
    </location>
</feature>
<feature type="binding site" evidence="6">
    <location>
        <position position="96"/>
    </location>
    <ligand>
        <name>Zn(2+)</name>
        <dbReference type="ChEBI" id="CHEBI:29105"/>
    </ligand>
</feature>